<evidence type="ECO:0000256" key="1">
    <source>
        <dbReference type="SAM" id="MobiDB-lite"/>
    </source>
</evidence>
<dbReference type="EMBL" id="OC015320">
    <property type="protein sequence ID" value="CAD7268655.1"/>
    <property type="molecule type" value="Genomic_DNA"/>
</dbReference>
<organism evidence="2">
    <name type="scientific">Timema shepardi</name>
    <name type="common">Walking stick</name>
    <dbReference type="NCBI Taxonomy" id="629360"/>
    <lineage>
        <taxon>Eukaryota</taxon>
        <taxon>Metazoa</taxon>
        <taxon>Ecdysozoa</taxon>
        <taxon>Arthropoda</taxon>
        <taxon>Hexapoda</taxon>
        <taxon>Insecta</taxon>
        <taxon>Pterygota</taxon>
        <taxon>Neoptera</taxon>
        <taxon>Polyneoptera</taxon>
        <taxon>Phasmatodea</taxon>
        <taxon>Timematodea</taxon>
        <taxon>Timematoidea</taxon>
        <taxon>Timematidae</taxon>
        <taxon>Timema</taxon>
    </lineage>
</organism>
<name>A0A7R9B8Z1_TIMSH</name>
<proteinExistence type="predicted"/>
<feature type="region of interest" description="Disordered" evidence="1">
    <location>
        <begin position="1"/>
        <end position="23"/>
    </location>
</feature>
<dbReference type="AlphaFoldDB" id="A0A7R9B8Z1"/>
<gene>
    <name evidence="2" type="ORF">TSIB3V08_LOCUS12657</name>
</gene>
<evidence type="ECO:0000313" key="2">
    <source>
        <dbReference type="EMBL" id="CAD7268655.1"/>
    </source>
</evidence>
<protein>
    <submittedName>
        <fullName evidence="2">Uncharacterized protein</fullName>
    </submittedName>
</protein>
<sequence length="23" mass="2258">MTASVCGGMSATRASATRPTVTT</sequence>
<accession>A0A7R9B8Z1</accession>
<reference evidence="2" key="1">
    <citation type="submission" date="2020-11" db="EMBL/GenBank/DDBJ databases">
        <authorList>
            <person name="Tran Van P."/>
        </authorList>
    </citation>
    <scope>NUCLEOTIDE SEQUENCE</scope>
</reference>
<feature type="compositionally biased region" description="Polar residues" evidence="1">
    <location>
        <begin position="12"/>
        <end position="23"/>
    </location>
</feature>